<proteinExistence type="predicted"/>
<evidence type="ECO:0000313" key="2">
    <source>
        <dbReference type="EMBL" id="QDS71223.1"/>
    </source>
</evidence>
<name>A0A517L6G7_9PEZI</name>
<dbReference type="Proteomes" id="UP000316270">
    <property type="component" value="Chromosome 5"/>
</dbReference>
<evidence type="ECO:0000256" key="1">
    <source>
        <dbReference type="SAM" id="MobiDB-lite"/>
    </source>
</evidence>
<sequence length="383" mass="42078">MYECYNSAIPINTTRKTTPERSLSTTGPRRTTATTGERKKTKDVGNAALACQSLARREDDKSEEVERGAIRQRGKWESFLVAPWESIEVVKEGLSLKSKSGLGSGPGPSGDEVWTSSAGDSDDGSVATAIHCGPVDSTEYEETEMSMHVSSRRRAATNQTDGGRARRANFLTGGVDTRRVVSEFAMMAPTYTRRSRGFEGLDGANSRTGSIPSLKNSPNEADEIVPKTASEREATISRRPSNASMESYRGLWGLLQGTNESVLSMARTALLPILVPIFVQAHLPFTFTLRTNTRILKQGDGSIVYYFTPSNINDTPNEIEFEYEVHKSLGIQQASLGSFNGNHNRATSFLCIAGTRLLNYRIQSQTIDNRHETNLQKIQVARV</sequence>
<organism evidence="2 3">
    <name type="scientific">Venturia effusa</name>
    <dbReference type="NCBI Taxonomy" id="50376"/>
    <lineage>
        <taxon>Eukaryota</taxon>
        <taxon>Fungi</taxon>
        <taxon>Dikarya</taxon>
        <taxon>Ascomycota</taxon>
        <taxon>Pezizomycotina</taxon>
        <taxon>Dothideomycetes</taxon>
        <taxon>Pleosporomycetidae</taxon>
        <taxon>Venturiales</taxon>
        <taxon>Venturiaceae</taxon>
        <taxon>Venturia</taxon>
    </lineage>
</organism>
<feature type="compositionally biased region" description="Low complexity" evidence="1">
    <location>
        <begin position="25"/>
        <end position="35"/>
    </location>
</feature>
<accession>A0A517L6G7</accession>
<protein>
    <submittedName>
        <fullName evidence="2">Uncharacterized protein</fullName>
    </submittedName>
</protein>
<feature type="region of interest" description="Disordered" evidence="1">
    <location>
        <begin position="1"/>
        <end position="45"/>
    </location>
</feature>
<evidence type="ECO:0000313" key="3">
    <source>
        <dbReference type="Proteomes" id="UP000316270"/>
    </source>
</evidence>
<feature type="region of interest" description="Disordered" evidence="1">
    <location>
        <begin position="98"/>
        <end position="125"/>
    </location>
</feature>
<feature type="compositionally biased region" description="Polar residues" evidence="1">
    <location>
        <begin position="9"/>
        <end position="24"/>
    </location>
</feature>
<dbReference type="OrthoDB" id="10673092at2759"/>
<keyword evidence="3" id="KW-1185">Reference proteome</keyword>
<gene>
    <name evidence="2" type="ORF">FKW77_010421</name>
</gene>
<reference evidence="2 3" key="1">
    <citation type="submission" date="2019-07" db="EMBL/GenBank/DDBJ databases">
        <title>Finished genome of Venturia effusa.</title>
        <authorList>
            <person name="Young C.A."/>
            <person name="Cox M.P."/>
            <person name="Ganley A.R.D."/>
            <person name="David W.J."/>
        </authorList>
    </citation>
    <scope>NUCLEOTIDE SEQUENCE [LARGE SCALE GENOMIC DNA]</scope>
    <source>
        <strain evidence="3">albino</strain>
    </source>
</reference>
<dbReference type="EMBL" id="CP042189">
    <property type="protein sequence ID" value="QDS71223.1"/>
    <property type="molecule type" value="Genomic_DNA"/>
</dbReference>
<dbReference type="AlphaFoldDB" id="A0A517L6G7"/>
<feature type="compositionally biased region" description="Low complexity" evidence="1">
    <location>
        <begin position="115"/>
        <end position="125"/>
    </location>
</feature>